<feature type="signal peptide" evidence="10">
    <location>
        <begin position="1"/>
        <end position="29"/>
    </location>
</feature>
<protein>
    <recommendedName>
        <fullName evidence="3">Conserved oligomeric Golgi complex subunit 8</fullName>
    </recommendedName>
    <alternativeName>
        <fullName evidence="8">Component of oligomeric Golgi complex 8</fullName>
    </alternativeName>
</protein>
<feature type="non-terminal residue" evidence="11">
    <location>
        <position position="1"/>
    </location>
</feature>
<sequence>MPFQGKMPFSTSLGLWVMAAALFLPPSDAQLPVPSTGQLCISQCVTCPVVCTTPTPRSYNTYIPPPPPAFYGGYMGPPPALTSSYFLRGPPPPVANYVSGAQPSGQMPQTVGPRDYSYPYYYFYSSNLGSSSSPSTFIVLAVVPVATEVRKMETENAEELASSTASTLLPLASAAQQPYVSELLSFTLDRLNKEPELLQVDAERIRRQIQEVAVGNYRAFIAAADALLAIREEVSSIDKHLESLISEIPNLTSGCTEFIESAEQILEKRKMNQILLTHHSTLLDLLEIPQLMDTCVRNGNYDEALDLEAFVAKLSTMHPKIPVIQALVAEVRQTTQSLLSQLLQKLRSNIQLPECLRIIGYLRRIGVFSEYEMRLQFLRCREAWLTGILEDLDQRNAYEYLKGMINCHRTHLFDVVNQYRAIFADDTSGNEENYDSGLLFSWSMHQITSHLKTLKIMLPKITEGGSLSNILEQCMYCAMGLGWVGMDFRGLLPPLFEEAVLNLFAKNMGTAVDNFQLVLDSHRWVPLPAVGFTASNIGEESQEDVTPPSYLMEHPPLAVFVNGVSAALNELRHCAPLSLKHVIAQELIKGLQAVSDSLLRYNTTRMLKDNESGLFLQLCRAFIEVAYPHCATCFGRCYPGGAVLILDAKNLYDGIGRLLTVSSSRDLPATVSNAEEQVVAENGDMPALENGATPDADKDQKSPSSHSNEKQSEGEEAEQIN</sequence>
<accession>A0AAV6PAY5</accession>
<dbReference type="PANTHER" id="PTHR21311">
    <property type="entry name" value="CONSERVED OLIGOMERIC GOLGI COMPLEX COMPONENT 8"/>
    <property type="match status" value="1"/>
</dbReference>
<feature type="region of interest" description="Disordered" evidence="9">
    <location>
        <begin position="677"/>
        <end position="721"/>
    </location>
</feature>
<reference evidence="11 12" key="1">
    <citation type="journal article" date="2021" name="Hortic Res">
        <title>The domestication of Cucurbita argyrosperma as revealed by the genome of its wild relative.</title>
        <authorList>
            <person name="Barrera-Redondo J."/>
            <person name="Sanchez-de la Vega G."/>
            <person name="Aguirre-Liguori J.A."/>
            <person name="Castellanos-Morales G."/>
            <person name="Gutierrez-Guerrero Y.T."/>
            <person name="Aguirre-Dugua X."/>
            <person name="Aguirre-Planter E."/>
            <person name="Tenaillon M.I."/>
            <person name="Lira-Saade R."/>
            <person name="Eguiarte L.E."/>
        </authorList>
    </citation>
    <scope>NUCLEOTIDE SEQUENCE [LARGE SCALE GENOMIC DNA]</scope>
    <source>
        <strain evidence="11">JBR-2021</strain>
    </source>
</reference>
<dbReference type="InterPro" id="IPR007255">
    <property type="entry name" value="COG8"/>
</dbReference>
<dbReference type="GO" id="GO:0017119">
    <property type="term" value="C:Golgi transport complex"/>
    <property type="evidence" value="ECO:0007669"/>
    <property type="project" value="InterPro"/>
</dbReference>
<dbReference type="GO" id="GO:0000139">
    <property type="term" value="C:Golgi membrane"/>
    <property type="evidence" value="ECO:0007669"/>
    <property type="project" value="UniProtKB-SubCell"/>
</dbReference>
<evidence type="ECO:0000256" key="4">
    <source>
        <dbReference type="ARBA" id="ARBA00022448"/>
    </source>
</evidence>
<organism evidence="11 12">
    <name type="scientific">Cucurbita argyrosperma subsp. sororia</name>
    <dbReference type="NCBI Taxonomy" id="37648"/>
    <lineage>
        <taxon>Eukaryota</taxon>
        <taxon>Viridiplantae</taxon>
        <taxon>Streptophyta</taxon>
        <taxon>Embryophyta</taxon>
        <taxon>Tracheophyta</taxon>
        <taxon>Spermatophyta</taxon>
        <taxon>Magnoliopsida</taxon>
        <taxon>eudicotyledons</taxon>
        <taxon>Gunneridae</taxon>
        <taxon>Pentapetalae</taxon>
        <taxon>rosids</taxon>
        <taxon>fabids</taxon>
        <taxon>Cucurbitales</taxon>
        <taxon>Cucurbitaceae</taxon>
        <taxon>Cucurbiteae</taxon>
        <taxon>Cucurbita</taxon>
    </lineage>
</organism>
<evidence type="ECO:0000256" key="10">
    <source>
        <dbReference type="SAM" id="SignalP"/>
    </source>
</evidence>
<comment type="caution">
    <text evidence="11">The sequence shown here is derived from an EMBL/GenBank/DDBJ whole genome shotgun (WGS) entry which is preliminary data.</text>
</comment>
<comment type="subcellular location">
    <subcellularLocation>
        <location evidence="1">Golgi apparatus membrane</location>
        <topology evidence="1">Peripheral membrane protein</topology>
    </subcellularLocation>
</comment>
<evidence type="ECO:0000256" key="8">
    <source>
        <dbReference type="ARBA" id="ARBA00031347"/>
    </source>
</evidence>
<name>A0AAV6PAY5_9ROSI</name>
<dbReference type="PANTHER" id="PTHR21311:SF0">
    <property type="entry name" value="CONSERVED OLIGOMERIC GOLGI COMPLEX SUBUNIT 8"/>
    <property type="match status" value="1"/>
</dbReference>
<keyword evidence="5" id="KW-0653">Protein transport</keyword>
<evidence type="ECO:0000256" key="3">
    <source>
        <dbReference type="ARBA" id="ARBA00020983"/>
    </source>
</evidence>
<dbReference type="Proteomes" id="UP000685013">
    <property type="component" value="Chromosome 1"/>
</dbReference>
<evidence type="ECO:0000256" key="6">
    <source>
        <dbReference type="ARBA" id="ARBA00023034"/>
    </source>
</evidence>
<evidence type="ECO:0000256" key="2">
    <source>
        <dbReference type="ARBA" id="ARBA00006419"/>
    </source>
</evidence>
<feature type="chain" id="PRO_5043921887" description="Conserved oligomeric Golgi complex subunit 8" evidence="10">
    <location>
        <begin position="30"/>
        <end position="721"/>
    </location>
</feature>
<evidence type="ECO:0000313" key="12">
    <source>
        <dbReference type="Proteomes" id="UP000685013"/>
    </source>
</evidence>
<dbReference type="EMBL" id="JAGKQH010000001">
    <property type="protein sequence ID" value="KAG6608366.1"/>
    <property type="molecule type" value="Genomic_DNA"/>
</dbReference>
<keyword evidence="7" id="KW-0472">Membrane</keyword>
<feature type="compositionally biased region" description="Basic and acidic residues" evidence="9">
    <location>
        <begin position="695"/>
        <end position="713"/>
    </location>
</feature>
<dbReference type="AlphaFoldDB" id="A0AAV6PAY5"/>
<keyword evidence="4" id="KW-0813">Transport</keyword>
<dbReference type="GO" id="GO:0015031">
    <property type="term" value="P:protein transport"/>
    <property type="evidence" value="ECO:0007669"/>
    <property type="project" value="UniProtKB-KW"/>
</dbReference>
<dbReference type="GO" id="GO:0006891">
    <property type="term" value="P:intra-Golgi vesicle-mediated transport"/>
    <property type="evidence" value="ECO:0007669"/>
    <property type="project" value="TreeGrafter"/>
</dbReference>
<evidence type="ECO:0000256" key="9">
    <source>
        <dbReference type="SAM" id="MobiDB-lite"/>
    </source>
</evidence>
<evidence type="ECO:0000313" key="11">
    <source>
        <dbReference type="EMBL" id="KAG6608366.1"/>
    </source>
</evidence>
<keyword evidence="12" id="KW-1185">Reference proteome</keyword>
<keyword evidence="10" id="KW-0732">Signal</keyword>
<dbReference type="Pfam" id="PF04124">
    <property type="entry name" value="Dor1"/>
    <property type="match status" value="1"/>
</dbReference>
<gene>
    <name evidence="11" type="primary">COG8</name>
    <name evidence="11" type="ORF">SDJN03_01708</name>
</gene>
<comment type="similarity">
    <text evidence="2">Belongs to the COG8 family.</text>
</comment>
<keyword evidence="6" id="KW-0333">Golgi apparatus</keyword>
<evidence type="ECO:0000256" key="1">
    <source>
        <dbReference type="ARBA" id="ARBA00004395"/>
    </source>
</evidence>
<proteinExistence type="inferred from homology"/>
<evidence type="ECO:0000256" key="5">
    <source>
        <dbReference type="ARBA" id="ARBA00022927"/>
    </source>
</evidence>
<evidence type="ECO:0000256" key="7">
    <source>
        <dbReference type="ARBA" id="ARBA00023136"/>
    </source>
</evidence>